<sequence length="473" mass="50309">MPRTPFPRSVVTGIASALEANLKASEPVMEQLWTAARPRMLSTVARAEGSSVMRNVSRGSGSSVLQPCTCGKILCPGHARSMATASQANAVQPAWATHERAPGLAERLAEVTKHFPTALSVDDFMARVEVALAGYGFSGDNAIGAKGRVWLAMSNLCRDESCLILEDKIEAAFGSCFSTHGLGGVLTCGVIGMKAGLSHSPVVGGKERYVFFSFPHIAIDSDGKVGAVSRPNRPGASAACGALIAALGDLKKDGLESHCKAPGQHDPLEPEYSILKQRIARRLAYEKVNPTDMTLVDITKAAERVISTDLEYLISKAVDPKKADYAVFTGVQIHNWAADLNNTNTPSLEFVGVGRSYVVVNGEKVHLDLNKVPALSPRQLQILASASPSDGKAATSASSGKLVQEIPREYLMKRLGGALSAAHVDVGTPAWASFVQKDFTDPHADAPKLDHPFEAAAPKEEAPNTSFFWGKKK</sequence>
<feature type="domain" description="Limiting CO2-inducible protein B/C beta carbonyic anhydrase" evidence="1">
    <location>
        <begin position="118"/>
        <end position="359"/>
    </location>
</feature>
<dbReference type="OrthoDB" id="2014244at2759"/>
<comment type="caution">
    <text evidence="2">The sequence shown here is derived from an EMBL/GenBank/DDBJ whole genome shotgun (WGS) entry which is preliminary data.</text>
</comment>
<keyword evidence="3" id="KW-1185">Reference proteome</keyword>
<dbReference type="Pfam" id="PF18599">
    <property type="entry name" value="LCIB_C_CA"/>
    <property type="match status" value="1"/>
</dbReference>
<dbReference type="EMBL" id="LSYV01000017">
    <property type="protein sequence ID" value="KXZ50485.1"/>
    <property type="molecule type" value="Genomic_DNA"/>
</dbReference>
<protein>
    <recommendedName>
        <fullName evidence="1">Limiting CO2-inducible protein B/C beta carbonyic anhydrase domain-containing protein</fullName>
    </recommendedName>
</protein>
<name>A0A150GL79_GONPE</name>
<proteinExistence type="predicted"/>
<accession>A0A150GL79</accession>
<reference evidence="3" key="1">
    <citation type="journal article" date="2016" name="Nat. Commun.">
        <title>The Gonium pectorale genome demonstrates co-option of cell cycle regulation during the evolution of multicellularity.</title>
        <authorList>
            <person name="Hanschen E.R."/>
            <person name="Marriage T.N."/>
            <person name="Ferris P.J."/>
            <person name="Hamaji T."/>
            <person name="Toyoda A."/>
            <person name="Fujiyama A."/>
            <person name="Neme R."/>
            <person name="Noguchi H."/>
            <person name="Minakuchi Y."/>
            <person name="Suzuki M."/>
            <person name="Kawai-Toyooka H."/>
            <person name="Smith D.R."/>
            <person name="Sparks H."/>
            <person name="Anderson J."/>
            <person name="Bakaric R."/>
            <person name="Luria V."/>
            <person name="Karger A."/>
            <person name="Kirschner M.W."/>
            <person name="Durand P.M."/>
            <person name="Michod R.E."/>
            <person name="Nozaki H."/>
            <person name="Olson B.J."/>
        </authorList>
    </citation>
    <scope>NUCLEOTIDE SEQUENCE [LARGE SCALE GENOMIC DNA]</scope>
    <source>
        <strain evidence="3">NIES-2863</strain>
    </source>
</reference>
<evidence type="ECO:0000313" key="3">
    <source>
        <dbReference type="Proteomes" id="UP000075714"/>
    </source>
</evidence>
<organism evidence="2 3">
    <name type="scientific">Gonium pectorale</name>
    <name type="common">Green alga</name>
    <dbReference type="NCBI Taxonomy" id="33097"/>
    <lineage>
        <taxon>Eukaryota</taxon>
        <taxon>Viridiplantae</taxon>
        <taxon>Chlorophyta</taxon>
        <taxon>core chlorophytes</taxon>
        <taxon>Chlorophyceae</taxon>
        <taxon>CS clade</taxon>
        <taxon>Chlamydomonadales</taxon>
        <taxon>Volvocaceae</taxon>
        <taxon>Gonium</taxon>
    </lineage>
</organism>
<evidence type="ECO:0000313" key="2">
    <source>
        <dbReference type="EMBL" id="KXZ50485.1"/>
    </source>
</evidence>
<dbReference type="Proteomes" id="UP000075714">
    <property type="component" value="Unassembled WGS sequence"/>
</dbReference>
<dbReference type="InterPro" id="IPR040703">
    <property type="entry name" value="LCIB/C_CA"/>
</dbReference>
<evidence type="ECO:0000259" key="1">
    <source>
        <dbReference type="Pfam" id="PF18599"/>
    </source>
</evidence>
<dbReference type="PANTHER" id="PTHR38016">
    <property type="entry name" value="UNNAMED PRODUCT"/>
    <property type="match status" value="1"/>
</dbReference>
<dbReference type="AlphaFoldDB" id="A0A150GL79"/>
<dbReference type="PANTHER" id="PTHR38016:SF1">
    <property type="entry name" value="LIMITING CO2-INDUCIBLE PROTEIN B_C BETA CARBONYIC ANHYDRASE DOMAIN-CONTAINING PROTEIN"/>
    <property type="match status" value="1"/>
</dbReference>
<gene>
    <name evidence="2" type="ORF">GPECTOR_16g660</name>
</gene>